<keyword evidence="2" id="KW-1185">Reference proteome</keyword>
<name>A0A078AAN9_STYLE</name>
<dbReference type="Proteomes" id="UP000039865">
    <property type="component" value="Unassembled WGS sequence"/>
</dbReference>
<dbReference type="AlphaFoldDB" id="A0A078AAN9"/>
<sequence>MPHILGIKQSTGEIFFCISDVNESGNILIFSKDLSEIVKYFYLSTFGMVVNAVYFHQSSQIFILMGILFTQDDQYSLFVSQFNEPDTKIASYILNADVLVKYQIIIPQIAQ</sequence>
<dbReference type="EMBL" id="CCKQ01007522">
    <property type="protein sequence ID" value="CDW78901.1"/>
    <property type="molecule type" value="Genomic_DNA"/>
</dbReference>
<gene>
    <name evidence="1" type="primary">Contig1304.g1428</name>
    <name evidence="1" type="ORF">STYLEM_7886</name>
</gene>
<organism evidence="1 2">
    <name type="scientific">Stylonychia lemnae</name>
    <name type="common">Ciliate</name>
    <dbReference type="NCBI Taxonomy" id="5949"/>
    <lineage>
        <taxon>Eukaryota</taxon>
        <taxon>Sar</taxon>
        <taxon>Alveolata</taxon>
        <taxon>Ciliophora</taxon>
        <taxon>Intramacronucleata</taxon>
        <taxon>Spirotrichea</taxon>
        <taxon>Stichotrichia</taxon>
        <taxon>Sporadotrichida</taxon>
        <taxon>Oxytrichidae</taxon>
        <taxon>Stylonychinae</taxon>
        <taxon>Stylonychia</taxon>
    </lineage>
</organism>
<evidence type="ECO:0000313" key="2">
    <source>
        <dbReference type="Proteomes" id="UP000039865"/>
    </source>
</evidence>
<proteinExistence type="predicted"/>
<evidence type="ECO:0000313" key="1">
    <source>
        <dbReference type="EMBL" id="CDW78901.1"/>
    </source>
</evidence>
<protein>
    <submittedName>
        <fullName evidence="1">Uncharacterized protein</fullName>
    </submittedName>
</protein>
<reference evidence="1 2" key="1">
    <citation type="submission" date="2014-06" db="EMBL/GenBank/DDBJ databases">
        <authorList>
            <person name="Swart Estienne"/>
        </authorList>
    </citation>
    <scope>NUCLEOTIDE SEQUENCE [LARGE SCALE GENOMIC DNA]</scope>
    <source>
        <strain evidence="1 2">130c</strain>
    </source>
</reference>
<accession>A0A078AAN9</accession>
<dbReference type="InParanoid" id="A0A078AAN9"/>